<dbReference type="AlphaFoldDB" id="A0A6N7Q278"/>
<feature type="compositionally biased region" description="Basic and acidic residues" evidence="2">
    <location>
        <begin position="422"/>
        <end position="441"/>
    </location>
</feature>
<evidence type="ECO:0000256" key="2">
    <source>
        <dbReference type="SAM" id="MobiDB-lite"/>
    </source>
</evidence>
<dbReference type="RefSeq" id="WP_153825328.1">
    <property type="nucleotide sequence ID" value="NZ_WJIE01000038.1"/>
</dbReference>
<evidence type="ECO:0000313" key="3">
    <source>
        <dbReference type="EMBL" id="MRG98562.1"/>
    </source>
</evidence>
<accession>A0A6N7Q278</accession>
<feature type="region of interest" description="Disordered" evidence="2">
    <location>
        <begin position="76"/>
        <end position="103"/>
    </location>
</feature>
<dbReference type="EMBL" id="WJIE01000038">
    <property type="protein sequence ID" value="MRG98562.1"/>
    <property type="molecule type" value="Genomic_DNA"/>
</dbReference>
<proteinExistence type="predicted"/>
<evidence type="ECO:0000256" key="1">
    <source>
        <dbReference type="SAM" id="Coils"/>
    </source>
</evidence>
<feature type="coiled-coil region" evidence="1">
    <location>
        <begin position="131"/>
        <end position="158"/>
    </location>
</feature>
<sequence length="448" mass="47366">MKNPLGRLFSALGGTSAPAPAAPASRPALPPAPPSPPSVEVQRAEAAVLECERAEADAQAALAAARLPYEDAQRAHQAARRALHEAEDAAASAPDDERAASTLAAAQQAEARAAGILASFSRRHDAAGASLEKARAALAAARIRLEGARADADRAEAEARIVRAGDDAQKASAAYVSTHPGPKLAAILDMSRKAFGEARARGATIRAEVFAALDAGEAGDRRALAADPQRAREIKAEAEERRAAARAVLESLADVERWYSHAAPAVAMLALAGELEREAHGMLAELAAEAHEAGVAARKVGSEFEPIDPKLAEAAVILGRFLGKPVEERDKIERATTSIDLAIMRAISTNWAMSTCRVHEGNHGRTLTSEERARLLLRDPAGKPRAMLRADHARLVSQGDRAALEYEEKQGRGTDARLAAMRAEDERQAAEESARSRDRGGRGVFVTN</sequence>
<feature type="region of interest" description="Disordered" evidence="2">
    <location>
        <begin position="420"/>
        <end position="448"/>
    </location>
</feature>
<reference evidence="3 4" key="1">
    <citation type="submission" date="2019-10" db="EMBL/GenBank/DDBJ databases">
        <title>A soil myxobacterium in the family Polyangiaceae.</title>
        <authorList>
            <person name="Li Y."/>
            <person name="Wang J."/>
        </authorList>
    </citation>
    <scope>NUCLEOTIDE SEQUENCE [LARGE SCALE GENOMIC DNA]</scope>
    <source>
        <strain evidence="3 4">DSM 14734</strain>
    </source>
</reference>
<feature type="compositionally biased region" description="Pro residues" evidence="2">
    <location>
        <begin position="28"/>
        <end position="37"/>
    </location>
</feature>
<dbReference type="Proteomes" id="UP000440224">
    <property type="component" value="Unassembled WGS sequence"/>
</dbReference>
<organism evidence="3 4">
    <name type="scientific">Polyangium spumosum</name>
    <dbReference type="NCBI Taxonomy" id="889282"/>
    <lineage>
        <taxon>Bacteria</taxon>
        <taxon>Pseudomonadati</taxon>
        <taxon>Myxococcota</taxon>
        <taxon>Polyangia</taxon>
        <taxon>Polyangiales</taxon>
        <taxon>Polyangiaceae</taxon>
        <taxon>Polyangium</taxon>
    </lineage>
</organism>
<gene>
    <name evidence="3" type="ORF">GF068_42620</name>
</gene>
<feature type="region of interest" description="Disordered" evidence="2">
    <location>
        <begin position="1"/>
        <end position="44"/>
    </location>
</feature>
<feature type="compositionally biased region" description="Low complexity" evidence="2">
    <location>
        <begin position="16"/>
        <end position="27"/>
    </location>
</feature>
<keyword evidence="4" id="KW-1185">Reference proteome</keyword>
<comment type="caution">
    <text evidence="3">The sequence shown here is derived from an EMBL/GenBank/DDBJ whole genome shotgun (WGS) entry which is preliminary data.</text>
</comment>
<keyword evidence="1" id="KW-0175">Coiled coil</keyword>
<name>A0A6N7Q278_9BACT</name>
<protein>
    <submittedName>
        <fullName evidence="3">Uncharacterized protein</fullName>
    </submittedName>
</protein>
<evidence type="ECO:0000313" key="4">
    <source>
        <dbReference type="Proteomes" id="UP000440224"/>
    </source>
</evidence>